<name>A0A417Y1E6_9ACTN</name>
<dbReference type="GO" id="GO:0016998">
    <property type="term" value="P:cell wall macromolecule catabolic process"/>
    <property type="evidence" value="ECO:0007669"/>
    <property type="project" value="InterPro"/>
</dbReference>
<evidence type="ECO:0000313" key="6">
    <source>
        <dbReference type="EMBL" id="RHW26480.1"/>
    </source>
</evidence>
<comment type="similarity">
    <text evidence="1">Belongs to the glycosyl hydrolase 25 family.</text>
</comment>
<dbReference type="OrthoDB" id="287365at2"/>
<evidence type="ECO:0000256" key="2">
    <source>
        <dbReference type="ARBA" id="ARBA00022801"/>
    </source>
</evidence>
<feature type="region of interest" description="Disordered" evidence="4">
    <location>
        <begin position="20"/>
        <end position="75"/>
    </location>
</feature>
<dbReference type="Gene3D" id="3.20.20.80">
    <property type="entry name" value="Glycosidases"/>
    <property type="match status" value="1"/>
</dbReference>
<dbReference type="AlphaFoldDB" id="A0A417Y1E6"/>
<evidence type="ECO:0000256" key="1">
    <source>
        <dbReference type="ARBA" id="ARBA00010646"/>
    </source>
</evidence>
<keyword evidence="7" id="KW-1185">Reference proteome</keyword>
<evidence type="ECO:0000256" key="3">
    <source>
        <dbReference type="ARBA" id="ARBA00023295"/>
    </source>
</evidence>
<dbReference type="Pfam" id="PF01183">
    <property type="entry name" value="Glyco_hydro_25"/>
    <property type="match status" value="1"/>
</dbReference>
<evidence type="ECO:0000256" key="5">
    <source>
        <dbReference type="SAM" id="SignalP"/>
    </source>
</evidence>
<feature type="signal peptide" evidence="5">
    <location>
        <begin position="1"/>
        <end position="22"/>
    </location>
</feature>
<dbReference type="InterPro" id="IPR017853">
    <property type="entry name" value="GH"/>
</dbReference>
<dbReference type="RefSeq" id="WP_118925893.1">
    <property type="nucleotide sequence ID" value="NZ_QXGH01000017.1"/>
</dbReference>
<organism evidence="6 7">
    <name type="scientific">Nocardioides immobilis</name>
    <dbReference type="NCBI Taxonomy" id="2049295"/>
    <lineage>
        <taxon>Bacteria</taxon>
        <taxon>Bacillati</taxon>
        <taxon>Actinomycetota</taxon>
        <taxon>Actinomycetes</taxon>
        <taxon>Propionibacteriales</taxon>
        <taxon>Nocardioidaceae</taxon>
        <taxon>Nocardioides</taxon>
    </lineage>
</organism>
<feature type="chain" id="PRO_5038967536" description="Lysozyme" evidence="5">
    <location>
        <begin position="23"/>
        <end position="256"/>
    </location>
</feature>
<dbReference type="PROSITE" id="PS51904">
    <property type="entry name" value="GLYCOSYL_HYDROL_F25_2"/>
    <property type="match status" value="1"/>
</dbReference>
<dbReference type="PANTHER" id="PTHR34135">
    <property type="entry name" value="LYSOZYME"/>
    <property type="match status" value="1"/>
</dbReference>
<sequence length="256" mass="27738">MRRLLPPVVVAALLVVTGCGPAEDAPKTPLQSPLSTHTSELPSTTTQTTTQTTTDTTRPPQPEKQRVRQRGIDASHHQGAIDWQAVAGDGVSFAYLKASEGTSYTDPTFAGHRAAAQDHGIQVGGYHYFQLCSPGVEQAAHFASVLGPISAGSHLPPAVDLELAGSCTTPPPRAVLLAEVRAFLEQVEAATEREPVVYLYPEFEAEYGFAAELGDYRQWVRSLGQRPDRPWWIWQQTDAGSVDGISGPVDVNVRWR</sequence>
<feature type="compositionally biased region" description="Basic and acidic residues" evidence="4">
    <location>
        <begin position="61"/>
        <end position="75"/>
    </location>
</feature>
<keyword evidence="2" id="KW-0378">Hydrolase</keyword>
<keyword evidence="3" id="KW-0326">Glycosidase</keyword>
<dbReference type="PANTHER" id="PTHR34135:SF2">
    <property type="entry name" value="LYSOZYME"/>
    <property type="match status" value="1"/>
</dbReference>
<dbReference type="GO" id="GO:0016052">
    <property type="term" value="P:carbohydrate catabolic process"/>
    <property type="evidence" value="ECO:0007669"/>
    <property type="project" value="TreeGrafter"/>
</dbReference>
<dbReference type="SMART" id="SM00641">
    <property type="entry name" value="Glyco_25"/>
    <property type="match status" value="1"/>
</dbReference>
<dbReference type="InterPro" id="IPR002053">
    <property type="entry name" value="Glyco_hydro_25"/>
</dbReference>
<gene>
    <name evidence="6" type="ORF">D0Z08_14210</name>
</gene>
<dbReference type="PROSITE" id="PS51257">
    <property type="entry name" value="PROKAR_LIPOPROTEIN"/>
    <property type="match status" value="1"/>
</dbReference>
<protein>
    <recommendedName>
        <fullName evidence="8">Lysozyme</fullName>
    </recommendedName>
</protein>
<evidence type="ECO:0000256" key="4">
    <source>
        <dbReference type="SAM" id="MobiDB-lite"/>
    </source>
</evidence>
<accession>A0A417Y1E6</accession>
<proteinExistence type="inferred from homology"/>
<evidence type="ECO:0008006" key="8">
    <source>
        <dbReference type="Google" id="ProtNLM"/>
    </source>
</evidence>
<dbReference type="GO" id="GO:0009253">
    <property type="term" value="P:peptidoglycan catabolic process"/>
    <property type="evidence" value="ECO:0007669"/>
    <property type="project" value="InterPro"/>
</dbReference>
<reference evidence="6 7" key="1">
    <citation type="submission" date="2018-09" db="EMBL/GenBank/DDBJ databases">
        <title>Genome sequencing of Nocardioides immobilis CCTCC AB 2017083 for comparison to Nocardioides silvaticus.</title>
        <authorList>
            <person name="Li C."/>
            <person name="Wang G."/>
        </authorList>
    </citation>
    <scope>NUCLEOTIDE SEQUENCE [LARGE SCALE GENOMIC DNA]</scope>
    <source>
        <strain evidence="6 7">CCTCC AB 2017083</strain>
    </source>
</reference>
<dbReference type="InterPro" id="IPR018077">
    <property type="entry name" value="Glyco_hydro_fam25_subgr"/>
</dbReference>
<comment type="caution">
    <text evidence="6">The sequence shown here is derived from an EMBL/GenBank/DDBJ whole genome shotgun (WGS) entry which is preliminary data.</text>
</comment>
<dbReference type="GO" id="GO:0003796">
    <property type="term" value="F:lysozyme activity"/>
    <property type="evidence" value="ECO:0007669"/>
    <property type="project" value="InterPro"/>
</dbReference>
<keyword evidence="5" id="KW-0732">Signal</keyword>
<dbReference type="EMBL" id="QXGH01000017">
    <property type="protein sequence ID" value="RHW26480.1"/>
    <property type="molecule type" value="Genomic_DNA"/>
</dbReference>
<evidence type="ECO:0000313" key="7">
    <source>
        <dbReference type="Proteomes" id="UP000283644"/>
    </source>
</evidence>
<dbReference type="SUPFAM" id="SSF51445">
    <property type="entry name" value="(Trans)glycosidases"/>
    <property type="match status" value="1"/>
</dbReference>
<feature type="compositionally biased region" description="Low complexity" evidence="4">
    <location>
        <begin position="32"/>
        <end position="58"/>
    </location>
</feature>
<dbReference type="Proteomes" id="UP000283644">
    <property type="component" value="Unassembled WGS sequence"/>
</dbReference>